<evidence type="ECO:0000256" key="1">
    <source>
        <dbReference type="PROSITE-ProRule" id="PRU00325"/>
    </source>
</evidence>
<proteinExistence type="predicted"/>
<dbReference type="GO" id="GO:0008270">
    <property type="term" value="F:zinc ion binding"/>
    <property type="evidence" value="ECO:0007669"/>
    <property type="project" value="UniProtKB-KW"/>
</dbReference>
<dbReference type="RefSeq" id="WP_095275927.1">
    <property type="nucleotide sequence ID" value="NZ_CP047655.1"/>
</dbReference>
<dbReference type="EMBL" id="NQMQ01000009">
    <property type="protein sequence ID" value="PAJ70468.1"/>
    <property type="molecule type" value="Genomic_DNA"/>
</dbReference>
<evidence type="ECO:0000313" key="3">
    <source>
        <dbReference type="EMBL" id="PAJ70468.1"/>
    </source>
</evidence>
<sequence>MAGKKRPSEDNVIYANFGERRRVSSAEETGEKVLSARALSTMSAPAQRVVNAALRKTDLGRANRGRDYATKGHVVNLEFNNARINASVVGSQNYPFEVSMMLPFRAPREVRVAVGELARNPGALERAMQGDFPDTVLDVMLFSSPNEVYFSCTCPDSASVCKHAVALAQVAASRVHTTPSLVFTLRDLSMASVEQAVREEATSIARENTEPGSKYFWAGRDLPPLPHPKVAPMIDDSDTGLLHRAMQTVSFTNIDQLRAVSDITELYDDLTTD</sequence>
<dbReference type="PANTHER" id="PTHR38133:SF1">
    <property type="entry name" value="SLR1429 PROTEIN"/>
    <property type="match status" value="1"/>
</dbReference>
<reference evidence="3 4" key="1">
    <citation type="submission" date="2017-08" db="EMBL/GenBank/DDBJ databases">
        <authorList>
            <person name="de Groot N.N."/>
        </authorList>
    </citation>
    <scope>NUCLEOTIDE SEQUENCE [LARGE SCALE GENOMIC DNA]</scope>
    <source>
        <strain evidence="3 4">NBT06-6</strain>
    </source>
</reference>
<feature type="domain" description="SWIM-type" evidence="2">
    <location>
        <begin position="137"/>
        <end position="172"/>
    </location>
</feature>
<keyword evidence="1" id="KW-0863">Zinc-finger</keyword>
<evidence type="ECO:0000313" key="4">
    <source>
        <dbReference type="Proteomes" id="UP000215771"/>
    </source>
</evidence>
<name>A0A269PE92_9CORY</name>
<keyword evidence="1" id="KW-0862">Zinc</keyword>
<dbReference type="PANTHER" id="PTHR38133">
    <property type="entry name" value="SLR1429 PROTEIN"/>
    <property type="match status" value="1"/>
</dbReference>
<dbReference type="PROSITE" id="PS50966">
    <property type="entry name" value="ZF_SWIM"/>
    <property type="match status" value="1"/>
</dbReference>
<accession>A0A269PE92</accession>
<organism evidence="3 4">
    <name type="scientific">Corynebacterium hadale</name>
    <dbReference type="NCBI Taxonomy" id="2026255"/>
    <lineage>
        <taxon>Bacteria</taxon>
        <taxon>Bacillati</taxon>
        <taxon>Actinomycetota</taxon>
        <taxon>Actinomycetes</taxon>
        <taxon>Mycobacteriales</taxon>
        <taxon>Corynebacteriaceae</taxon>
        <taxon>Corynebacterium</taxon>
    </lineage>
</organism>
<dbReference type="Proteomes" id="UP000215771">
    <property type="component" value="Unassembled WGS sequence"/>
</dbReference>
<dbReference type="InterPro" id="IPR007527">
    <property type="entry name" value="Znf_SWIM"/>
</dbReference>
<gene>
    <name evidence="3" type="ORF">CIG21_03945</name>
</gene>
<comment type="caution">
    <text evidence="3">The sequence shown here is derived from an EMBL/GenBank/DDBJ whole genome shotgun (WGS) entry which is preliminary data.</text>
</comment>
<dbReference type="AlphaFoldDB" id="A0A269PE92"/>
<protein>
    <recommendedName>
        <fullName evidence="2">SWIM-type domain-containing protein</fullName>
    </recommendedName>
</protein>
<keyword evidence="1" id="KW-0479">Metal-binding</keyword>
<evidence type="ECO:0000259" key="2">
    <source>
        <dbReference type="PROSITE" id="PS50966"/>
    </source>
</evidence>